<protein>
    <submittedName>
        <fullName evidence="2">Uncharacterized protein</fullName>
    </submittedName>
</protein>
<name>A0ABP0DWS1_9PEZI</name>
<evidence type="ECO:0000313" key="2">
    <source>
        <dbReference type="EMBL" id="CAK7272750.1"/>
    </source>
</evidence>
<feature type="compositionally biased region" description="Basic and acidic residues" evidence="1">
    <location>
        <begin position="28"/>
        <end position="39"/>
    </location>
</feature>
<gene>
    <name evidence="2" type="ORF">SEPCBS57363_005304</name>
</gene>
<keyword evidence="3" id="KW-1185">Reference proteome</keyword>
<feature type="region of interest" description="Disordered" evidence="1">
    <location>
        <begin position="1"/>
        <end position="64"/>
    </location>
</feature>
<proteinExistence type="predicted"/>
<comment type="caution">
    <text evidence="2">The sequence shown here is derived from an EMBL/GenBank/DDBJ whole genome shotgun (WGS) entry which is preliminary data.</text>
</comment>
<reference evidence="2 3" key="1">
    <citation type="submission" date="2024-01" db="EMBL/GenBank/DDBJ databases">
        <authorList>
            <person name="Allen C."/>
            <person name="Tagirdzhanova G."/>
        </authorList>
    </citation>
    <scope>NUCLEOTIDE SEQUENCE [LARGE SCALE GENOMIC DNA]</scope>
    <source>
        <strain evidence="2 3">CBS 573.63</strain>
    </source>
</reference>
<evidence type="ECO:0000313" key="3">
    <source>
        <dbReference type="Proteomes" id="UP001642501"/>
    </source>
</evidence>
<dbReference type="Proteomes" id="UP001642501">
    <property type="component" value="Unassembled WGS sequence"/>
</dbReference>
<accession>A0ABP0DWS1</accession>
<evidence type="ECO:0000256" key="1">
    <source>
        <dbReference type="SAM" id="MobiDB-lite"/>
    </source>
</evidence>
<dbReference type="EMBL" id="CAWUOM010000115">
    <property type="protein sequence ID" value="CAK7272750.1"/>
    <property type="molecule type" value="Genomic_DNA"/>
</dbReference>
<sequence length="128" mass="13531">MTSEAAGPTVHTRVALATPERQAGTAEAIERTIAEKDTEAYSEPPSSSRLEGLSDGFGRSSTHTGRMATMLDWGDLLDLHLLGTRTAPGVSSMCEADREQVTRVVANLPDRAAGGTDDMVGLTEDVDN</sequence>
<organism evidence="2 3">
    <name type="scientific">Sporothrix epigloea</name>
    <dbReference type="NCBI Taxonomy" id="1892477"/>
    <lineage>
        <taxon>Eukaryota</taxon>
        <taxon>Fungi</taxon>
        <taxon>Dikarya</taxon>
        <taxon>Ascomycota</taxon>
        <taxon>Pezizomycotina</taxon>
        <taxon>Sordariomycetes</taxon>
        <taxon>Sordariomycetidae</taxon>
        <taxon>Ophiostomatales</taxon>
        <taxon>Ophiostomataceae</taxon>
        <taxon>Sporothrix</taxon>
    </lineage>
</organism>